<evidence type="ECO:0000256" key="1">
    <source>
        <dbReference type="ARBA" id="ARBA00004141"/>
    </source>
</evidence>
<feature type="transmembrane region" description="Helical" evidence="7">
    <location>
        <begin position="285"/>
        <end position="305"/>
    </location>
</feature>
<feature type="transmembrane region" description="Helical" evidence="7">
    <location>
        <begin position="233"/>
        <end position="250"/>
    </location>
</feature>
<gene>
    <name evidence="8" type="ORF">STAS_04907</name>
</gene>
<evidence type="ECO:0000313" key="9">
    <source>
        <dbReference type="Proteomes" id="UP000325081"/>
    </source>
</evidence>
<keyword evidence="9" id="KW-1185">Reference proteome</keyword>
<dbReference type="GO" id="GO:0022857">
    <property type="term" value="F:transmembrane transporter activity"/>
    <property type="evidence" value="ECO:0007669"/>
    <property type="project" value="InterPro"/>
</dbReference>
<proteinExistence type="inferred from homology"/>
<dbReference type="InterPro" id="IPR009262">
    <property type="entry name" value="SLC35_F1/F2/F6"/>
</dbReference>
<feature type="transmembrane region" description="Helical" evidence="7">
    <location>
        <begin position="20"/>
        <end position="41"/>
    </location>
</feature>
<evidence type="ECO:0000313" key="8">
    <source>
        <dbReference type="EMBL" id="GER29080.1"/>
    </source>
</evidence>
<feature type="transmembrane region" description="Helical" evidence="7">
    <location>
        <begin position="205"/>
        <end position="226"/>
    </location>
</feature>
<feature type="transmembrane region" description="Helical" evidence="7">
    <location>
        <begin position="148"/>
        <end position="167"/>
    </location>
</feature>
<feature type="transmembrane region" description="Helical" evidence="7">
    <location>
        <begin position="53"/>
        <end position="75"/>
    </location>
</feature>
<dbReference type="GO" id="GO:0016020">
    <property type="term" value="C:membrane"/>
    <property type="evidence" value="ECO:0007669"/>
    <property type="project" value="UniProtKB-SubCell"/>
</dbReference>
<evidence type="ECO:0000256" key="7">
    <source>
        <dbReference type="SAM" id="Phobius"/>
    </source>
</evidence>
<evidence type="ECO:0000256" key="5">
    <source>
        <dbReference type="ARBA" id="ARBA00022989"/>
    </source>
</evidence>
<comment type="caution">
    <text evidence="8">The sequence shown here is derived from an EMBL/GenBank/DDBJ whole genome shotgun (WGS) entry which is preliminary data.</text>
</comment>
<comment type="similarity">
    <text evidence="2">Belongs to the SLC35F solute transporter family.</text>
</comment>
<evidence type="ECO:0000256" key="6">
    <source>
        <dbReference type="ARBA" id="ARBA00023136"/>
    </source>
</evidence>
<feature type="transmembrane region" description="Helical" evidence="7">
    <location>
        <begin position="81"/>
        <end position="100"/>
    </location>
</feature>
<protein>
    <submittedName>
        <fullName evidence="8">Solute carrier family 35 member F1</fullName>
    </submittedName>
</protein>
<dbReference type="Proteomes" id="UP000325081">
    <property type="component" value="Unassembled WGS sequence"/>
</dbReference>
<dbReference type="InterPro" id="IPR052221">
    <property type="entry name" value="SLC35F_Transporter"/>
</dbReference>
<accession>A0A5A7P8G4</accession>
<name>A0A5A7P8G4_STRAF</name>
<keyword evidence="5 7" id="KW-1133">Transmembrane helix</keyword>
<feature type="non-terminal residue" evidence="8">
    <location>
        <position position="461"/>
    </location>
</feature>
<feature type="transmembrane region" description="Helical" evidence="7">
    <location>
        <begin position="396"/>
        <end position="413"/>
    </location>
</feature>
<feature type="transmembrane region" description="Helical" evidence="7">
    <location>
        <begin position="354"/>
        <end position="376"/>
    </location>
</feature>
<evidence type="ECO:0000256" key="3">
    <source>
        <dbReference type="ARBA" id="ARBA00022448"/>
    </source>
</evidence>
<dbReference type="InterPro" id="IPR037185">
    <property type="entry name" value="EmrE-like"/>
</dbReference>
<dbReference type="OrthoDB" id="429955at2759"/>
<feature type="transmembrane region" description="Helical" evidence="7">
    <location>
        <begin position="112"/>
        <end position="132"/>
    </location>
</feature>
<dbReference type="Pfam" id="PF06027">
    <property type="entry name" value="SLC35F"/>
    <property type="match status" value="3"/>
</dbReference>
<dbReference type="AlphaFoldDB" id="A0A5A7P8G4"/>
<dbReference type="EMBL" id="BKCP01003335">
    <property type="protein sequence ID" value="GER29080.1"/>
    <property type="molecule type" value="Genomic_DNA"/>
</dbReference>
<dbReference type="SUPFAM" id="SSF103481">
    <property type="entry name" value="Multidrug resistance efflux transporter EmrE"/>
    <property type="match status" value="2"/>
</dbReference>
<dbReference type="PANTHER" id="PTHR14233">
    <property type="entry name" value="DUF914-RELATED"/>
    <property type="match status" value="1"/>
</dbReference>
<evidence type="ECO:0000256" key="2">
    <source>
        <dbReference type="ARBA" id="ARBA00007863"/>
    </source>
</evidence>
<feature type="transmembrane region" description="Helical" evidence="7">
    <location>
        <begin position="179"/>
        <end position="199"/>
    </location>
</feature>
<reference evidence="9" key="1">
    <citation type="journal article" date="2019" name="Curr. Biol.">
        <title>Genome Sequence of Striga asiatica Provides Insight into the Evolution of Plant Parasitism.</title>
        <authorList>
            <person name="Yoshida S."/>
            <person name="Kim S."/>
            <person name="Wafula E.K."/>
            <person name="Tanskanen J."/>
            <person name="Kim Y.M."/>
            <person name="Honaas L."/>
            <person name="Yang Z."/>
            <person name="Spallek T."/>
            <person name="Conn C.E."/>
            <person name="Ichihashi Y."/>
            <person name="Cheong K."/>
            <person name="Cui S."/>
            <person name="Der J.P."/>
            <person name="Gundlach H."/>
            <person name="Jiao Y."/>
            <person name="Hori C."/>
            <person name="Ishida J.K."/>
            <person name="Kasahara H."/>
            <person name="Kiba T."/>
            <person name="Kim M.S."/>
            <person name="Koo N."/>
            <person name="Laohavisit A."/>
            <person name="Lee Y.H."/>
            <person name="Lumba S."/>
            <person name="McCourt P."/>
            <person name="Mortimer J.C."/>
            <person name="Mutuku J.M."/>
            <person name="Nomura T."/>
            <person name="Sasaki-Sekimoto Y."/>
            <person name="Seto Y."/>
            <person name="Wang Y."/>
            <person name="Wakatake T."/>
            <person name="Sakakibara H."/>
            <person name="Demura T."/>
            <person name="Yamaguchi S."/>
            <person name="Yoneyama K."/>
            <person name="Manabe R.I."/>
            <person name="Nelson D.C."/>
            <person name="Schulman A.H."/>
            <person name="Timko M.P."/>
            <person name="dePamphilis C.W."/>
            <person name="Choi D."/>
            <person name="Shirasu K."/>
        </authorList>
    </citation>
    <scope>NUCLEOTIDE SEQUENCE [LARGE SCALE GENOMIC DNA]</scope>
    <source>
        <strain evidence="9">cv. UVA1</strain>
    </source>
</reference>
<keyword evidence="3" id="KW-0813">Transport</keyword>
<dbReference type="PANTHER" id="PTHR14233:SF18">
    <property type="entry name" value="OS05G0444300 PROTEIN"/>
    <property type="match status" value="1"/>
</dbReference>
<evidence type="ECO:0000256" key="4">
    <source>
        <dbReference type="ARBA" id="ARBA00022692"/>
    </source>
</evidence>
<comment type="subcellular location">
    <subcellularLocation>
        <location evidence="1">Membrane</location>
        <topology evidence="1">Multi-pass membrane protein</topology>
    </subcellularLocation>
</comment>
<organism evidence="8 9">
    <name type="scientific">Striga asiatica</name>
    <name type="common">Asiatic witchweed</name>
    <name type="synonym">Buchnera asiatica</name>
    <dbReference type="NCBI Taxonomy" id="4170"/>
    <lineage>
        <taxon>Eukaryota</taxon>
        <taxon>Viridiplantae</taxon>
        <taxon>Streptophyta</taxon>
        <taxon>Embryophyta</taxon>
        <taxon>Tracheophyta</taxon>
        <taxon>Spermatophyta</taxon>
        <taxon>Magnoliopsida</taxon>
        <taxon>eudicotyledons</taxon>
        <taxon>Gunneridae</taxon>
        <taxon>Pentapetalae</taxon>
        <taxon>asterids</taxon>
        <taxon>lamiids</taxon>
        <taxon>Lamiales</taxon>
        <taxon>Orobanchaceae</taxon>
        <taxon>Buchnereae</taxon>
        <taxon>Striga</taxon>
    </lineage>
</organism>
<keyword evidence="4 7" id="KW-0812">Transmembrane</keyword>
<sequence>MSSSLWWREKEGMQKTFLELGLGQLVSLNLAVMSFTASLISIEVNKAFQFTSITSVTILDCWTIAWAIILTWIFLGTKYSAWQFFGAAICVAGLGLVLLSDARSGSGSGGGGSNPLLGDFLVITGTILFAMSNVGEEFCAKKKDLTEVIAMIGLFGMLVSASEIPVLERKALMSINWSAGLVSAYAGYALSSFLFYTLAPFISGATLFNLSLLTSDIWAVVVRTFIYKQKVDWLYYPAFLLVVAGIFIYSKTEKGPERSPDIENTNFDPEYHHLIGEENSMDAPLTLSFSTYMSLTMVYGSILIYRRHKLLVPWYWYVNLGFVDIHGKYLGSFFYAISNVGEEFRVKEKDQIEAVAMIGMFGMLMSGSTLFNLSLLTSDMWAVVIRTFFYKQTVDWLYYVAFILVVVGILIYSKIEKDPAEGSTDMEDASPSSEYYRIDQEISRDYNIGPVQLSTKSSNPE</sequence>
<keyword evidence="6 7" id="KW-0472">Membrane</keyword>